<feature type="domain" description="HTH tetR-type" evidence="2">
    <location>
        <begin position="14"/>
        <end position="50"/>
    </location>
</feature>
<keyword evidence="4" id="KW-1185">Reference proteome</keyword>
<comment type="caution">
    <text evidence="3">The sequence shown here is derived from an EMBL/GenBank/DDBJ whole genome shotgun (WGS) entry which is preliminary data.</text>
</comment>
<gene>
    <name evidence="3" type="ORF">STA1M1_08410</name>
</gene>
<dbReference type="InterPro" id="IPR009057">
    <property type="entry name" value="Homeodomain-like_sf"/>
</dbReference>
<evidence type="ECO:0000313" key="3">
    <source>
        <dbReference type="EMBL" id="GKY86972.1"/>
    </source>
</evidence>
<proteinExistence type="predicted"/>
<reference evidence="3" key="1">
    <citation type="journal article" date="2023" name="Int. J. Syst. Evol. Microbiol.">
        <title>Sinisalibacter aestuarii sp. nov., isolated from estuarine sediment of the Arakawa River.</title>
        <authorList>
            <person name="Arafat S.T."/>
            <person name="Hirano S."/>
            <person name="Sato A."/>
            <person name="Takeuchi K."/>
            <person name="Yasuda T."/>
            <person name="Terahara T."/>
            <person name="Hamada M."/>
            <person name="Kobayashi T."/>
        </authorList>
    </citation>
    <scope>NUCLEOTIDE SEQUENCE</scope>
    <source>
        <strain evidence="3">B-399</strain>
    </source>
</reference>
<dbReference type="Pfam" id="PF00440">
    <property type="entry name" value="TetR_N"/>
    <property type="match status" value="1"/>
</dbReference>
<keyword evidence="1" id="KW-0238">DNA-binding</keyword>
<dbReference type="SUPFAM" id="SSF46689">
    <property type="entry name" value="Homeodomain-like"/>
    <property type="match status" value="1"/>
</dbReference>
<organism evidence="3 4">
    <name type="scientific">Sinisalibacter aestuarii</name>
    <dbReference type="NCBI Taxonomy" id="2949426"/>
    <lineage>
        <taxon>Bacteria</taxon>
        <taxon>Pseudomonadati</taxon>
        <taxon>Pseudomonadota</taxon>
        <taxon>Alphaproteobacteria</taxon>
        <taxon>Rhodobacterales</taxon>
        <taxon>Roseobacteraceae</taxon>
        <taxon>Sinisalibacter</taxon>
    </lineage>
</organism>
<dbReference type="EMBL" id="BROH01000001">
    <property type="protein sequence ID" value="GKY86972.1"/>
    <property type="molecule type" value="Genomic_DNA"/>
</dbReference>
<dbReference type="Proteomes" id="UP001144205">
    <property type="component" value="Unassembled WGS sequence"/>
</dbReference>
<protein>
    <submittedName>
        <fullName evidence="3">Transcriptional regulator</fullName>
    </submittedName>
</protein>
<name>A0ABQ5LPN9_9RHOB</name>
<dbReference type="Gene3D" id="1.10.357.10">
    <property type="entry name" value="Tetracycline Repressor, domain 2"/>
    <property type="match status" value="1"/>
</dbReference>
<evidence type="ECO:0000313" key="4">
    <source>
        <dbReference type="Proteomes" id="UP001144205"/>
    </source>
</evidence>
<sequence length="178" mass="19002">MPDPKRRLSADDWLRAGLSALAKTGPEALKAEPLARALGATKGSFYWHFKDVPEYRARLATHWEKTAIAALSQAAEARATPAERLHGLAAISGDRAQEAAMRAWAQFDHTVTNAVAEVDLARLAYIGSVLHALGLTNPDFPRLLYSAFLGMQVLPGDAAANDSALSTLTAALLALQDA</sequence>
<dbReference type="RefSeq" id="WP_281840910.1">
    <property type="nucleotide sequence ID" value="NZ_BROH01000001.1"/>
</dbReference>
<evidence type="ECO:0000256" key="1">
    <source>
        <dbReference type="ARBA" id="ARBA00023125"/>
    </source>
</evidence>
<accession>A0ABQ5LPN9</accession>
<evidence type="ECO:0000259" key="2">
    <source>
        <dbReference type="Pfam" id="PF00440"/>
    </source>
</evidence>
<dbReference type="InterPro" id="IPR001647">
    <property type="entry name" value="HTH_TetR"/>
</dbReference>